<proteinExistence type="predicted"/>
<protein>
    <recommendedName>
        <fullName evidence="3">Peptidoglycan-binding protein</fullName>
    </recommendedName>
</protein>
<accession>A0A5R9BSJ6</accession>
<evidence type="ECO:0000313" key="1">
    <source>
        <dbReference type="EMBL" id="TLQ03698.1"/>
    </source>
</evidence>
<reference evidence="1 2" key="1">
    <citation type="submission" date="2019-05" db="EMBL/GenBank/DDBJ databases">
        <title>The metagenome of a microbial culture collection derived from dairy environment covers the genomic content of the human microbiome.</title>
        <authorList>
            <person name="Roder T."/>
            <person name="Wuthrich D."/>
            <person name="Sattari Z."/>
            <person name="Von Ah U."/>
            <person name="Bar C."/>
            <person name="Ronchi F."/>
            <person name="Macpherson A.J."/>
            <person name="Ganal-Vonarburg S.C."/>
            <person name="Bruggmann R."/>
            <person name="Vergeres G."/>
        </authorList>
    </citation>
    <scope>NUCLEOTIDE SEQUENCE [LARGE SCALE GENOMIC DNA]</scope>
    <source>
        <strain evidence="1 2">FAM 24235</strain>
    </source>
</reference>
<evidence type="ECO:0000313" key="2">
    <source>
        <dbReference type="Proteomes" id="UP000307201"/>
    </source>
</evidence>
<organism evidence="1 2">
    <name type="scientific">Marinilactibacillus psychrotolerans</name>
    <dbReference type="NCBI Taxonomy" id="191770"/>
    <lineage>
        <taxon>Bacteria</taxon>
        <taxon>Bacillati</taxon>
        <taxon>Bacillota</taxon>
        <taxon>Bacilli</taxon>
        <taxon>Lactobacillales</taxon>
        <taxon>Carnobacteriaceae</taxon>
        <taxon>Marinilactibacillus</taxon>
    </lineage>
</organism>
<dbReference type="Proteomes" id="UP000307201">
    <property type="component" value="Unassembled WGS sequence"/>
</dbReference>
<name>A0A5R9BSJ6_9LACT</name>
<gene>
    <name evidence="1" type="ORF">FEZ48_13965</name>
</gene>
<dbReference type="EMBL" id="VBTE01000110">
    <property type="protein sequence ID" value="TLQ03698.1"/>
    <property type="molecule type" value="Genomic_DNA"/>
</dbReference>
<comment type="caution">
    <text evidence="1">The sequence shown here is derived from an EMBL/GenBank/DDBJ whole genome shotgun (WGS) entry which is preliminary data.</text>
</comment>
<feature type="non-terminal residue" evidence="1">
    <location>
        <position position="81"/>
    </location>
</feature>
<dbReference type="AlphaFoldDB" id="A0A5R9BSJ6"/>
<evidence type="ECO:0008006" key="3">
    <source>
        <dbReference type="Google" id="ProtNLM"/>
    </source>
</evidence>
<sequence length="81" mass="8713">MVDQAVLAAQKWVNDTYSGRAGYSRVDENGKTGWPTMYALTRALQLELGITATSNNFGPGTLSNLEGQYSSIGPNLNDNNS</sequence>